<dbReference type="PANTHER" id="PTHR21521:SF0">
    <property type="entry name" value="AMUN, ISOFORM A"/>
    <property type="match status" value="1"/>
</dbReference>
<dbReference type="PANTHER" id="PTHR21521">
    <property type="entry name" value="AMUN, ISOFORM A"/>
    <property type="match status" value="1"/>
</dbReference>
<dbReference type="RefSeq" id="XP_033398092.1">
    <property type="nucleotide sequence ID" value="XM_033536854.1"/>
</dbReference>
<evidence type="ECO:0000313" key="2">
    <source>
        <dbReference type="EMBL" id="KAF2142380.1"/>
    </source>
</evidence>
<dbReference type="OrthoDB" id="8249012at2759"/>
<evidence type="ECO:0000313" key="3">
    <source>
        <dbReference type="Proteomes" id="UP000799438"/>
    </source>
</evidence>
<organism evidence="2 3">
    <name type="scientific">Aplosporella prunicola CBS 121167</name>
    <dbReference type="NCBI Taxonomy" id="1176127"/>
    <lineage>
        <taxon>Eukaryota</taxon>
        <taxon>Fungi</taxon>
        <taxon>Dikarya</taxon>
        <taxon>Ascomycota</taxon>
        <taxon>Pezizomycotina</taxon>
        <taxon>Dothideomycetes</taxon>
        <taxon>Dothideomycetes incertae sedis</taxon>
        <taxon>Botryosphaeriales</taxon>
        <taxon>Aplosporellaceae</taxon>
        <taxon>Aplosporella</taxon>
    </lineage>
</organism>
<evidence type="ECO:0000256" key="1">
    <source>
        <dbReference type="SAM" id="MobiDB-lite"/>
    </source>
</evidence>
<reference evidence="2" key="1">
    <citation type="journal article" date="2020" name="Stud. Mycol.">
        <title>101 Dothideomycetes genomes: a test case for predicting lifestyles and emergence of pathogens.</title>
        <authorList>
            <person name="Haridas S."/>
            <person name="Albert R."/>
            <person name="Binder M."/>
            <person name="Bloem J."/>
            <person name="Labutti K."/>
            <person name="Salamov A."/>
            <person name="Andreopoulos B."/>
            <person name="Baker S."/>
            <person name="Barry K."/>
            <person name="Bills G."/>
            <person name="Bluhm B."/>
            <person name="Cannon C."/>
            <person name="Castanera R."/>
            <person name="Culley D."/>
            <person name="Daum C."/>
            <person name="Ezra D."/>
            <person name="Gonzalez J."/>
            <person name="Henrissat B."/>
            <person name="Kuo A."/>
            <person name="Liang C."/>
            <person name="Lipzen A."/>
            <person name="Lutzoni F."/>
            <person name="Magnuson J."/>
            <person name="Mondo S."/>
            <person name="Nolan M."/>
            <person name="Ohm R."/>
            <person name="Pangilinan J."/>
            <person name="Park H.-J."/>
            <person name="Ramirez L."/>
            <person name="Alfaro M."/>
            <person name="Sun H."/>
            <person name="Tritt A."/>
            <person name="Yoshinaga Y."/>
            <person name="Zwiers L.-H."/>
            <person name="Turgeon B."/>
            <person name="Goodwin S."/>
            <person name="Spatafora J."/>
            <person name="Crous P."/>
            <person name="Grigoriev I."/>
        </authorList>
    </citation>
    <scope>NUCLEOTIDE SEQUENCE</scope>
    <source>
        <strain evidence="2">CBS 121167</strain>
    </source>
</reference>
<sequence length="368" mass="42058">MPKQTPWEISPSDFWDAYACYEKHVPGGLKELESFRTEELPQKLAQSIKANKDIHLSQEEIVKLMEWKLKHGQFRPQLLSLIRKNDDQEVKETTGSAFRIYLADREDWRAALKELCKLKGVGVATGALILSTLDPQHAPFFSDELFRWLHWDEQTKPGQPKGWERKISYVEKEYVSLVEKLKRFENERWSSIESTKEDVGEFNALAVEKVAYVFGKESVYVGDDSELPVTEEVEGWSTEGAENPTQGKTRAGSKRKSATTDVGKDDQVQPKRARGKAKIDAELDIPNLTPSQITPLEIGKLVARYQERQMSPELRVLENYCLGELIKDLQIRKGKGGSKGGFMTSEELTKLTNWKININPDEYAYVYP</sequence>
<dbReference type="AlphaFoldDB" id="A0A6A6BDY7"/>
<feature type="region of interest" description="Disordered" evidence="1">
    <location>
        <begin position="231"/>
        <end position="276"/>
    </location>
</feature>
<name>A0A6A6BDY7_9PEZI</name>
<dbReference type="Proteomes" id="UP000799438">
    <property type="component" value="Unassembled WGS sequence"/>
</dbReference>
<keyword evidence="3" id="KW-1185">Reference proteome</keyword>
<dbReference type="EMBL" id="ML995484">
    <property type="protein sequence ID" value="KAF2142380.1"/>
    <property type="molecule type" value="Genomic_DNA"/>
</dbReference>
<dbReference type="GeneID" id="54294350"/>
<proteinExistence type="predicted"/>
<accession>A0A6A6BDY7</accession>
<gene>
    <name evidence="2" type="ORF">K452DRAFT_226785</name>
</gene>
<protein>
    <submittedName>
        <fullName evidence="2">Uncharacterized protein</fullName>
    </submittedName>
</protein>